<dbReference type="Proteomes" id="UP000410492">
    <property type="component" value="Unassembled WGS sequence"/>
</dbReference>
<protein>
    <submittedName>
        <fullName evidence="2">Uncharacterized protein</fullName>
    </submittedName>
</protein>
<evidence type="ECO:0000313" key="3">
    <source>
        <dbReference type="Proteomes" id="UP000410492"/>
    </source>
</evidence>
<evidence type="ECO:0000313" key="2">
    <source>
        <dbReference type="EMBL" id="VEN53684.1"/>
    </source>
</evidence>
<gene>
    <name evidence="2" type="ORF">CALMAC_LOCUS13407</name>
</gene>
<evidence type="ECO:0000256" key="1">
    <source>
        <dbReference type="SAM" id="MobiDB-lite"/>
    </source>
</evidence>
<sequence length="258" mass="30069">MLEFDILIGQNMADKKHCKVLDQLKHRELTLRKREEILNERELKLVELEKRISLRAKMMEEMYQKAETYLKYCHQYYTKHEQQQLLNTKSKQKQSYEDLDSTYVSCGDSVVQEGTTSKKLDVASISKPHHFTRTLSERRIRFKGHSPLTDLDYNRKKIGPTGKTFHKSSHKVQSKTSGSSTSEGWLTCSEEAVEYVLDDNRKGGNEAVENKVCSARRSICWTQEDTRRAFQLLRVMNGLQKENVQPILKATTLKHTRL</sequence>
<dbReference type="EMBL" id="CAACVG010009602">
    <property type="protein sequence ID" value="VEN53684.1"/>
    <property type="molecule type" value="Genomic_DNA"/>
</dbReference>
<dbReference type="OrthoDB" id="20573at2759"/>
<dbReference type="AlphaFoldDB" id="A0A653D138"/>
<reference evidence="2 3" key="1">
    <citation type="submission" date="2019-01" db="EMBL/GenBank/DDBJ databases">
        <authorList>
            <person name="Sayadi A."/>
        </authorList>
    </citation>
    <scope>NUCLEOTIDE SEQUENCE [LARGE SCALE GENOMIC DNA]</scope>
</reference>
<accession>A0A653D138</accession>
<feature type="compositionally biased region" description="Basic residues" evidence="1">
    <location>
        <begin position="164"/>
        <end position="173"/>
    </location>
</feature>
<name>A0A653D138_CALMS</name>
<proteinExistence type="predicted"/>
<organism evidence="2 3">
    <name type="scientific">Callosobruchus maculatus</name>
    <name type="common">Southern cowpea weevil</name>
    <name type="synonym">Pulse bruchid</name>
    <dbReference type="NCBI Taxonomy" id="64391"/>
    <lineage>
        <taxon>Eukaryota</taxon>
        <taxon>Metazoa</taxon>
        <taxon>Ecdysozoa</taxon>
        <taxon>Arthropoda</taxon>
        <taxon>Hexapoda</taxon>
        <taxon>Insecta</taxon>
        <taxon>Pterygota</taxon>
        <taxon>Neoptera</taxon>
        <taxon>Endopterygota</taxon>
        <taxon>Coleoptera</taxon>
        <taxon>Polyphaga</taxon>
        <taxon>Cucujiformia</taxon>
        <taxon>Chrysomeloidea</taxon>
        <taxon>Chrysomelidae</taxon>
        <taxon>Bruchinae</taxon>
        <taxon>Bruchini</taxon>
        <taxon>Callosobruchus</taxon>
    </lineage>
</organism>
<keyword evidence="3" id="KW-1185">Reference proteome</keyword>
<feature type="region of interest" description="Disordered" evidence="1">
    <location>
        <begin position="160"/>
        <end position="180"/>
    </location>
</feature>